<dbReference type="AlphaFoldDB" id="A0A9N9ETL7"/>
<accession>A0A9N9ETL7</accession>
<sequence>NATYVHDPMKWDDINMTFLKTLDENVSIRQDTFLSGNNADLQGFPDNHYLD</sequence>
<protein>
    <submittedName>
        <fullName evidence="1">2820_t:CDS:1</fullName>
    </submittedName>
</protein>
<evidence type="ECO:0000313" key="1">
    <source>
        <dbReference type="EMBL" id="CAG8691581.1"/>
    </source>
</evidence>
<proteinExistence type="predicted"/>
<dbReference type="Proteomes" id="UP000789831">
    <property type="component" value="Unassembled WGS sequence"/>
</dbReference>
<gene>
    <name evidence="1" type="ORF">AGERDE_LOCUS13125</name>
</gene>
<keyword evidence="2" id="KW-1185">Reference proteome</keyword>
<dbReference type="EMBL" id="CAJVPL010014688">
    <property type="protein sequence ID" value="CAG8691581.1"/>
    <property type="molecule type" value="Genomic_DNA"/>
</dbReference>
<feature type="non-terminal residue" evidence="1">
    <location>
        <position position="1"/>
    </location>
</feature>
<name>A0A9N9ETL7_9GLOM</name>
<feature type="non-terminal residue" evidence="1">
    <location>
        <position position="51"/>
    </location>
</feature>
<reference evidence="1" key="1">
    <citation type="submission" date="2021-06" db="EMBL/GenBank/DDBJ databases">
        <authorList>
            <person name="Kallberg Y."/>
            <person name="Tangrot J."/>
            <person name="Rosling A."/>
        </authorList>
    </citation>
    <scope>NUCLEOTIDE SEQUENCE</scope>
    <source>
        <strain evidence="1">MT106</strain>
    </source>
</reference>
<organism evidence="1 2">
    <name type="scientific">Ambispora gerdemannii</name>
    <dbReference type="NCBI Taxonomy" id="144530"/>
    <lineage>
        <taxon>Eukaryota</taxon>
        <taxon>Fungi</taxon>
        <taxon>Fungi incertae sedis</taxon>
        <taxon>Mucoromycota</taxon>
        <taxon>Glomeromycotina</taxon>
        <taxon>Glomeromycetes</taxon>
        <taxon>Archaeosporales</taxon>
        <taxon>Ambisporaceae</taxon>
        <taxon>Ambispora</taxon>
    </lineage>
</organism>
<evidence type="ECO:0000313" key="2">
    <source>
        <dbReference type="Proteomes" id="UP000789831"/>
    </source>
</evidence>
<comment type="caution">
    <text evidence="1">The sequence shown here is derived from an EMBL/GenBank/DDBJ whole genome shotgun (WGS) entry which is preliminary data.</text>
</comment>